<evidence type="ECO:0000256" key="1">
    <source>
        <dbReference type="SAM" id="MobiDB-lite"/>
    </source>
</evidence>
<organism evidence="2 3">
    <name type="scientific">Setaria viridis</name>
    <name type="common">Green bristlegrass</name>
    <name type="synonym">Setaria italica subsp. viridis</name>
    <dbReference type="NCBI Taxonomy" id="4556"/>
    <lineage>
        <taxon>Eukaryota</taxon>
        <taxon>Viridiplantae</taxon>
        <taxon>Streptophyta</taxon>
        <taxon>Embryophyta</taxon>
        <taxon>Tracheophyta</taxon>
        <taxon>Spermatophyta</taxon>
        <taxon>Magnoliopsida</taxon>
        <taxon>Liliopsida</taxon>
        <taxon>Poales</taxon>
        <taxon>Poaceae</taxon>
        <taxon>PACMAD clade</taxon>
        <taxon>Panicoideae</taxon>
        <taxon>Panicodae</taxon>
        <taxon>Paniceae</taxon>
        <taxon>Cenchrinae</taxon>
        <taxon>Setaria</taxon>
    </lineage>
</organism>
<protein>
    <submittedName>
        <fullName evidence="2">Uncharacterized protein</fullName>
    </submittedName>
</protein>
<feature type="region of interest" description="Disordered" evidence="1">
    <location>
        <begin position="24"/>
        <end position="43"/>
    </location>
</feature>
<dbReference type="EMBL" id="CM016556">
    <property type="protein sequence ID" value="TKW17108.1"/>
    <property type="molecule type" value="Genomic_DNA"/>
</dbReference>
<dbReference type="Gramene" id="TKW17108">
    <property type="protein sequence ID" value="TKW17108"/>
    <property type="gene ID" value="SEVIR_5G344000v2"/>
</dbReference>
<dbReference type="AlphaFoldDB" id="A0A4U6ULK3"/>
<reference evidence="2" key="1">
    <citation type="submission" date="2019-03" db="EMBL/GenBank/DDBJ databases">
        <title>WGS assembly of Setaria viridis.</title>
        <authorList>
            <person name="Huang P."/>
            <person name="Jenkins J."/>
            <person name="Grimwood J."/>
            <person name="Barry K."/>
            <person name="Healey A."/>
            <person name="Mamidi S."/>
            <person name="Sreedasyam A."/>
            <person name="Shu S."/>
            <person name="Feldman M."/>
            <person name="Wu J."/>
            <person name="Yu Y."/>
            <person name="Chen C."/>
            <person name="Johnson J."/>
            <person name="Rokhsar D."/>
            <person name="Baxter I."/>
            <person name="Schmutz J."/>
            <person name="Brutnell T."/>
            <person name="Kellogg E."/>
        </authorList>
    </citation>
    <scope>NUCLEOTIDE SEQUENCE [LARGE SCALE GENOMIC DNA]</scope>
</reference>
<gene>
    <name evidence="2" type="ORF">SEVIR_5G344000v2</name>
</gene>
<sequence length="106" mass="11189">MLILPSVSLSTERSLLGCGFLSVHSKDRSSESGCAPGRGTEQVSTILPSPPRSFFAVAAAVFLSSRVPLPSERSGVPEGQLIALDIRLAACESPPFFRRNSSEGRG</sequence>
<keyword evidence="3" id="KW-1185">Reference proteome</keyword>
<accession>A0A4U6ULK3</accession>
<dbReference type="Proteomes" id="UP000298652">
    <property type="component" value="Chromosome 5"/>
</dbReference>
<proteinExistence type="predicted"/>
<evidence type="ECO:0000313" key="2">
    <source>
        <dbReference type="EMBL" id="TKW17108.1"/>
    </source>
</evidence>
<name>A0A4U6ULK3_SETVI</name>
<evidence type="ECO:0000313" key="3">
    <source>
        <dbReference type="Proteomes" id="UP000298652"/>
    </source>
</evidence>